<dbReference type="EMBL" id="JAXLPB010000002">
    <property type="protein sequence ID" value="MDY8109083.1"/>
    <property type="molecule type" value="Genomic_DNA"/>
</dbReference>
<keyword evidence="3" id="KW-1185">Reference proteome</keyword>
<evidence type="ECO:0000313" key="2">
    <source>
        <dbReference type="EMBL" id="MDY8109083.1"/>
    </source>
</evidence>
<protein>
    <submittedName>
        <fullName evidence="2">SprT family zinc-dependent metalloprotease</fullName>
        <ecNumber evidence="2">3.4.-.-</ecNumber>
    </submittedName>
</protein>
<accession>A0ABU5I278</accession>
<name>A0ABU5I278_9HYPH</name>
<keyword evidence="2" id="KW-0378">Hydrolase</keyword>
<evidence type="ECO:0000259" key="1">
    <source>
        <dbReference type="Pfam" id="PF01863"/>
    </source>
</evidence>
<dbReference type="Proteomes" id="UP001294412">
    <property type="component" value="Unassembled WGS sequence"/>
</dbReference>
<keyword evidence="2" id="KW-0482">Metalloprotease</keyword>
<dbReference type="InterPro" id="IPR053136">
    <property type="entry name" value="UTP_pyrophosphatase-like"/>
</dbReference>
<dbReference type="InterPro" id="IPR002725">
    <property type="entry name" value="YgjP-like_metallopeptidase"/>
</dbReference>
<comment type="caution">
    <text evidence="2">The sequence shown here is derived from an EMBL/GenBank/DDBJ whole genome shotgun (WGS) entry which is preliminary data.</text>
</comment>
<evidence type="ECO:0000313" key="3">
    <source>
        <dbReference type="Proteomes" id="UP001294412"/>
    </source>
</evidence>
<dbReference type="GO" id="GO:0008237">
    <property type="term" value="F:metallopeptidase activity"/>
    <property type="evidence" value="ECO:0007669"/>
    <property type="project" value="UniProtKB-KW"/>
</dbReference>
<reference evidence="2 3" key="1">
    <citation type="submission" date="2023-12" db="EMBL/GenBank/DDBJ databases">
        <title>Description of Novel Strain Fulvimarina sp. 2208YS6-2-32 isolated from Uroteuthis (Photololigo) edulis.</title>
        <authorList>
            <person name="Park J.-S."/>
        </authorList>
    </citation>
    <scope>NUCLEOTIDE SEQUENCE [LARGE SCALE GENOMIC DNA]</scope>
    <source>
        <strain evidence="2 3">2208YS6-2-32</strain>
    </source>
</reference>
<gene>
    <name evidence="2" type="ORF">U0C82_07985</name>
</gene>
<dbReference type="Pfam" id="PF01863">
    <property type="entry name" value="YgjP-like"/>
    <property type="match status" value="1"/>
</dbReference>
<proteinExistence type="predicted"/>
<dbReference type="PANTHER" id="PTHR30399">
    <property type="entry name" value="UNCHARACTERIZED PROTEIN YGJP"/>
    <property type="match status" value="1"/>
</dbReference>
<dbReference type="EC" id="3.4.-.-" evidence="2"/>
<organism evidence="2 3">
    <name type="scientific">Fulvimarina uroteuthidis</name>
    <dbReference type="NCBI Taxonomy" id="3098149"/>
    <lineage>
        <taxon>Bacteria</taxon>
        <taxon>Pseudomonadati</taxon>
        <taxon>Pseudomonadota</taxon>
        <taxon>Alphaproteobacteria</taxon>
        <taxon>Hyphomicrobiales</taxon>
        <taxon>Aurantimonadaceae</taxon>
        <taxon>Fulvimarina</taxon>
    </lineage>
</organism>
<dbReference type="PANTHER" id="PTHR30399:SF1">
    <property type="entry name" value="UTP PYROPHOSPHATASE"/>
    <property type="match status" value="1"/>
</dbReference>
<dbReference type="RefSeq" id="WP_322186545.1">
    <property type="nucleotide sequence ID" value="NZ_JAXLPB010000002.1"/>
</dbReference>
<feature type="domain" description="YgjP-like metallopeptidase" evidence="1">
    <location>
        <begin position="37"/>
        <end position="234"/>
    </location>
</feature>
<dbReference type="Gene3D" id="3.30.2010.10">
    <property type="entry name" value="Metalloproteases ('zincins'), catalytic domain"/>
    <property type="match status" value="1"/>
</dbReference>
<dbReference type="CDD" id="cd07344">
    <property type="entry name" value="M48_yhfN_like"/>
    <property type="match status" value="1"/>
</dbReference>
<keyword evidence="2" id="KW-0645">Protease</keyword>
<sequence length="244" mass="27364">MKLRSLYRREPNPVLPTFVEAGEHQVPLTFRENARAKRLILRIAPDGGAVVTVPPRTSGKTLTDFVDRHRGWIAERAGGRRTPLLIENGAIIPVRGERVRLSCLGGRRVPRLDAEAGELSIGGLPEHFPRRVADYLKKEARTDLTAAVARHAETVGLQPKALTLKDTVSRWGSCTMDRRLSFSWRIVMAPPRVLDYLAAHEVAHFVEMNHSPAFWAVCRSLCPDMDEGRAWLKANGASLHRIRF</sequence>